<feature type="compositionally biased region" description="Low complexity" evidence="2">
    <location>
        <begin position="552"/>
        <end position="610"/>
    </location>
</feature>
<organism evidence="3 4">
    <name type="scientific">Candidatus Buchananbacteria bacterium RIFCSPLOWO2_01_FULL_39_33</name>
    <dbReference type="NCBI Taxonomy" id="1797543"/>
    <lineage>
        <taxon>Bacteria</taxon>
        <taxon>Candidatus Buchananiibacteriota</taxon>
    </lineage>
</organism>
<sequence length="610" mass="66614">MEKFKVNSKVLAVISITAVIFGSWLIFSSPGRRAEKSLIVAKQLVASEVKELKQFNSNFQVTLNWYKQEYTLPITVLLSSCQEKSVQAESEIKAAENAGSSKEKRAHADKAKDLIKTVSDDLVQAQNQLVAFEKMTADARQELAQVKVLIPDAISYQALAEKRLTNEGPDYLSKYTAFNEKILIQAKNDLAEIVMECQDASNLLPVESNLERLGDPSTAMELLKTAKENLTAVESAVDEVMKNFNFYRAATDKAGVTIDSSQQKIAIASDYLNGLVAKGPFKPAKSLKTAFKSIVQAEKILAEASVVLGRLTAENKYDFPLAYGDALKALDLADKAIQEANCQVALFTEATKGLGGLRLIIADLEKRISNSKSYQNKLHNHAQNTWSAVANNASMANQNYYQAKDYLAKAEYLISIDQAYETAIIEMQSGLQFLDQGQSLILALVQLAESLESYRLNWPDIERQAENAVSDEESNITDYGDYSPSAKSDFDSANDCLSSARFLANNQEYQLATQKAEEAINLADGTGNRALRAYRTHQESQNSANDFSNTFDSGSLNSSNDSGWNNNNSFSDSSNSISSSDSYGYGGSSSSSSDGDGYGSSSSGSDGYGY</sequence>
<name>A0A1G1YL66_9BACT</name>
<gene>
    <name evidence="3" type="ORF">A3A02_00045</name>
</gene>
<accession>A0A1G1YL66</accession>
<keyword evidence="1" id="KW-0175">Coiled coil</keyword>
<evidence type="ECO:0000313" key="3">
    <source>
        <dbReference type="EMBL" id="OGY53095.1"/>
    </source>
</evidence>
<feature type="coiled-coil region" evidence="1">
    <location>
        <begin position="78"/>
        <end position="142"/>
    </location>
</feature>
<evidence type="ECO:0000256" key="2">
    <source>
        <dbReference type="SAM" id="MobiDB-lite"/>
    </source>
</evidence>
<protein>
    <submittedName>
        <fullName evidence="3">Uncharacterized protein</fullName>
    </submittedName>
</protein>
<dbReference type="EMBL" id="MHIM01000004">
    <property type="protein sequence ID" value="OGY53095.1"/>
    <property type="molecule type" value="Genomic_DNA"/>
</dbReference>
<dbReference type="AlphaFoldDB" id="A0A1G1YL66"/>
<comment type="caution">
    <text evidence="3">The sequence shown here is derived from an EMBL/GenBank/DDBJ whole genome shotgun (WGS) entry which is preliminary data.</text>
</comment>
<reference evidence="3 4" key="1">
    <citation type="journal article" date="2016" name="Nat. Commun.">
        <title>Thousands of microbial genomes shed light on interconnected biogeochemical processes in an aquifer system.</title>
        <authorList>
            <person name="Anantharaman K."/>
            <person name="Brown C.T."/>
            <person name="Hug L.A."/>
            <person name="Sharon I."/>
            <person name="Castelle C.J."/>
            <person name="Probst A.J."/>
            <person name="Thomas B.C."/>
            <person name="Singh A."/>
            <person name="Wilkins M.J."/>
            <person name="Karaoz U."/>
            <person name="Brodie E.L."/>
            <person name="Williams K.H."/>
            <person name="Hubbard S.S."/>
            <person name="Banfield J.F."/>
        </authorList>
    </citation>
    <scope>NUCLEOTIDE SEQUENCE [LARGE SCALE GENOMIC DNA]</scope>
</reference>
<feature type="region of interest" description="Disordered" evidence="2">
    <location>
        <begin position="536"/>
        <end position="610"/>
    </location>
</feature>
<evidence type="ECO:0000313" key="4">
    <source>
        <dbReference type="Proteomes" id="UP000177376"/>
    </source>
</evidence>
<evidence type="ECO:0000256" key="1">
    <source>
        <dbReference type="SAM" id="Coils"/>
    </source>
</evidence>
<feature type="compositionally biased region" description="Polar residues" evidence="2">
    <location>
        <begin position="539"/>
        <end position="551"/>
    </location>
</feature>
<dbReference type="Proteomes" id="UP000177376">
    <property type="component" value="Unassembled WGS sequence"/>
</dbReference>
<proteinExistence type="predicted"/>